<organism evidence="2 3">
    <name type="scientific">Haloarchaeobius litoreus</name>
    <dbReference type="NCBI Taxonomy" id="755306"/>
    <lineage>
        <taxon>Archaea</taxon>
        <taxon>Methanobacteriati</taxon>
        <taxon>Methanobacteriota</taxon>
        <taxon>Stenosarchaea group</taxon>
        <taxon>Halobacteria</taxon>
        <taxon>Halobacteriales</taxon>
        <taxon>Halorubellaceae</taxon>
        <taxon>Haloarchaeobius</taxon>
    </lineage>
</organism>
<feature type="transmembrane region" description="Helical" evidence="1">
    <location>
        <begin position="72"/>
        <end position="92"/>
    </location>
</feature>
<accession>A0ABD6DKT6</accession>
<dbReference type="Proteomes" id="UP001597034">
    <property type="component" value="Unassembled WGS sequence"/>
</dbReference>
<comment type="caution">
    <text evidence="2">The sequence shown here is derived from an EMBL/GenBank/DDBJ whole genome shotgun (WGS) entry which is preliminary data.</text>
</comment>
<keyword evidence="3" id="KW-1185">Reference proteome</keyword>
<feature type="transmembrane region" description="Helical" evidence="1">
    <location>
        <begin position="112"/>
        <end position="131"/>
    </location>
</feature>
<dbReference type="RefSeq" id="WP_256398075.1">
    <property type="nucleotide sequence ID" value="NZ_JANHJR010000001.1"/>
</dbReference>
<reference evidence="2 3" key="1">
    <citation type="journal article" date="2019" name="Int. J. Syst. Evol. Microbiol.">
        <title>The Global Catalogue of Microorganisms (GCM) 10K type strain sequencing project: providing services to taxonomists for standard genome sequencing and annotation.</title>
        <authorList>
            <consortium name="The Broad Institute Genomics Platform"/>
            <consortium name="The Broad Institute Genome Sequencing Center for Infectious Disease"/>
            <person name="Wu L."/>
            <person name="Ma J."/>
        </authorList>
    </citation>
    <scope>NUCLEOTIDE SEQUENCE [LARGE SCALE GENOMIC DNA]</scope>
    <source>
        <strain evidence="2 3">CGMCC 1.10390</strain>
    </source>
</reference>
<keyword evidence="1" id="KW-0472">Membrane</keyword>
<gene>
    <name evidence="2" type="ORF">ACFSBL_12005</name>
</gene>
<proteinExistence type="predicted"/>
<dbReference type="EMBL" id="JBHUDO010000002">
    <property type="protein sequence ID" value="MFD1646405.1"/>
    <property type="molecule type" value="Genomic_DNA"/>
</dbReference>
<evidence type="ECO:0000256" key="1">
    <source>
        <dbReference type="SAM" id="Phobius"/>
    </source>
</evidence>
<feature type="transmembrane region" description="Helical" evidence="1">
    <location>
        <begin position="47"/>
        <end position="65"/>
    </location>
</feature>
<feature type="transmembrane region" description="Helical" evidence="1">
    <location>
        <begin position="12"/>
        <end position="35"/>
    </location>
</feature>
<keyword evidence="1" id="KW-0812">Transmembrane</keyword>
<protein>
    <submittedName>
        <fullName evidence="2">Uncharacterized protein</fullName>
    </submittedName>
</protein>
<dbReference type="AlphaFoldDB" id="A0ABD6DKT6"/>
<name>A0ABD6DKT6_9EURY</name>
<keyword evidence="1" id="KW-1133">Transmembrane helix</keyword>
<evidence type="ECO:0000313" key="2">
    <source>
        <dbReference type="EMBL" id="MFD1646405.1"/>
    </source>
</evidence>
<sequence length="148" mass="15176">MRTPNWLDDPVHRAAVSVAASTVLLTLAMVGILSFSNGGNAGVGGRLPAYVFAAALAFVVTLFVLDDPAADGVQIIVAVAGISLGVFGLVALAGEGVVYAVEHPGDVFVPQLLLYIAAAGLVCTGVGVWGLRHWREFTTGATGQEDVE</sequence>
<evidence type="ECO:0000313" key="3">
    <source>
        <dbReference type="Proteomes" id="UP001597034"/>
    </source>
</evidence>